<protein>
    <submittedName>
        <fullName evidence="1">Uncharacterized protein</fullName>
    </submittedName>
</protein>
<gene>
    <name evidence="1" type="ORF">Tco025E_04470</name>
</gene>
<dbReference type="RefSeq" id="XP_029228498.1">
    <property type="nucleotide sequence ID" value="XM_029371380.1"/>
</dbReference>
<dbReference type="Proteomes" id="UP000284403">
    <property type="component" value="Unassembled WGS sequence"/>
</dbReference>
<evidence type="ECO:0000313" key="2">
    <source>
        <dbReference type="Proteomes" id="UP000284403"/>
    </source>
</evidence>
<dbReference type="GeneID" id="40318081"/>
<dbReference type="OrthoDB" id="263620at2759"/>
<keyword evidence="2" id="KW-1185">Reference proteome</keyword>
<reference evidence="1 2" key="1">
    <citation type="journal article" date="2018" name="BMC Genomics">
        <title>Genomic comparison of Trypanosoma conorhini and Trypanosoma rangeli to Trypanosoma cruzi strains of high and low virulence.</title>
        <authorList>
            <person name="Bradwell K.R."/>
            <person name="Koparde V.N."/>
            <person name="Matveyev A.V."/>
            <person name="Serrano M.G."/>
            <person name="Alves J.M."/>
            <person name="Parikh H."/>
            <person name="Huang B."/>
            <person name="Lee V."/>
            <person name="Espinosa-Alvarez O."/>
            <person name="Ortiz P.A."/>
            <person name="Costa-Martins A.G."/>
            <person name="Teixeira M.M."/>
            <person name="Buck G.A."/>
        </authorList>
    </citation>
    <scope>NUCLEOTIDE SEQUENCE [LARGE SCALE GENOMIC DNA]</scope>
    <source>
        <strain evidence="1 2">025E</strain>
    </source>
</reference>
<sequence>MRRLHRTRLRPGEDAPMKYLFCLREKAVKLPDPPCTLPTSPRFDAERSGKFNKAWLQHELPACKPLVRNSVYLPSKESLWNSPIHEGLEKIAERLPYHDVLRYIMEHNYFFLFKTLLKASDAPLPHVVYEDFMKCRTFASLQNPPEEQFALSPTLLRTLLCMAAYQCILDRHYFTTCQLLFRRLEQQQAMTSEVLSAWVYCCTASGRVEEALAYAKHMADHDVPFDEIVFLSCSTPL</sequence>
<name>A0A422PL56_9TRYP</name>
<organism evidence="1 2">
    <name type="scientific">Trypanosoma conorhini</name>
    <dbReference type="NCBI Taxonomy" id="83891"/>
    <lineage>
        <taxon>Eukaryota</taxon>
        <taxon>Discoba</taxon>
        <taxon>Euglenozoa</taxon>
        <taxon>Kinetoplastea</taxon>
        <taxon>Metakinetoplastina</taxon>
        <taxon>Trypanosomatida</taxon>
        <taxon>Trypanosomatidae</taxon>
        <taxon>Trypanosoma</taxon>
    </lineage>
</organism>
<comment type="caution">
    <text evidence="1">The sequence shown here is derived from an EMBL/GenBank/DDBJ whole genome shotgun (WGS) entry which is preliminary data.</text>
</comment>
<dbReference type="EMBL" id="MKKU01000231">
    <property type="protein sequence ID" value="RNF18450.1"/>
    <property type="molecule type" value="Genomic_DNA"/>
</dbReference>
<dbReference type="AlphaFoldDB" id="A0A422PL56"/>
<proteinExistence type="predicted"/>
<evidence type="ECO:0000313" key="1">
    <source>
        <dbReference type="EMBL" id="RNF18450.1"/>
    </source>
</evidence>
<accession>A0A422PL56</accession>